<proteinExistence type="inferred from homology"/>
<dbReference type="InterPro" id="IPR015946">
    <property type="entry name" value="KH_dom-like_a/b"/>
</dbReference>
<dbReference type="AlphaFoldDB" id="A0A3B0WLJ3"/>
<dbReference type="InterPro" id="IPR000238">
    <property type="entry name" value="RbfA"/>
</dbReference>
<gene>
    <name evidence="1" type="ORF">MNBD_GAMMA05-1720</name>
</gene>
<dbReference type="GO" id="GO:0043024">
    <property type="term" value="F:ribosomal small subunit binding"/>
    <property type="evidence" value="ECO:0007669"/>
    <property type="project" value="TreeGrafter"/>
</dbReference>
<dbReference type="InterPro" id="IPR023799">
    <property type="entry name" value="RbfA_dom_sf"/>
</dbReference>
<name>A0A3B0WLJ3_9ZZZZ</name>
<dbReference type="Gene3D" id="3.30.300.20">
    <property type="match status" value="1"/>
</dbReference>
<dbReference type="EMBL" id="UOFE01000032">
    <property type="protein sequence ID" value="VAW53173.1"/>
    <property type="molecule type" value="Genomic_DNA"/>
</dbReference>
<sequence length="128" mass="14751">MPREFSRSERMAEQLRRELAEIVRDEIKDPRLGFVSFTEIRMSRDLSHAIVYSSVLESEKQDESIAVLNRAVGFIRKEIARRIHARIVPTLKFVVDESVTRGVAMDELISEALQSDRSKDSNNDKESD</sequence>
<organism evidence="1">
    <name type="scientific">hydrothermal vent metagenome</name>
    <dbReference type="NCBI Taxonomy" id="652676"/>
    <lineage>
        <taxon>unclassified sequences</taxon>
        <taxon>metagenomes</taxon>
        <taxon>ecological metagenomes</taxon>
    </lineage>
</organism>
<protein>
    <submittedName>
        <fullName evidence="1">Ribosome-binding factor A</fullName>
    </submittedName>
</protein>
<reference evidence="1" key="1">
    <citation type="submission" date="2018-06" db="EMBL/GenBank/DDBJ databases">
        <authorList>
            <person name="Zhirakovskaya E."/>
        </authorList>
    </citation>
    <scope>NUCLEOTIDE SEQUENCE</scope>
</reference>
<dbReference type="HAMAP" id="MF_00003">
    <property type="entry name" value="RbfA"/>
    <property type="match status" value="1"/>
</dbReference>
<dbReference type="Pfam" id="PF02033">
    <property type="entry name" value="RBFA"/>
    <property type="match status" value="1"/>
</dbReference>
<accession>A0A3B0WLJ3</accession>
<evidence type="ECO:0000313" key="1">
    <source>
        <dbReference type="EMBL" id="VAW53173.1"/>
    </source>
</evidence>
<dbReference type="SUPFAM" id="SSF89919">
    <property type="entry name" value="Ribosome-binding factor A, RbfA"/>
    <property type="match status" value="1"/>
</dbReference>
<dbReference type="PANTHER" id="PTHR33515:SF1">
    <property type="entry name" value="RIBOSOME-BINDING FACTOR A, CHLOROPLASTIC-RELATED"/>
    <property type="match status" value="1"/>
</dbReference>
<dbReference type="GO" id="GO:0005829">
    <property type="term" value="C:cytosol"/>
    <property type="evidence" value="ECO:0007669"/>
    <property type="project" value="TreeGrafter"/>
</dbReference>
<dbReference type="NCBIfam" id="TIGR00082">
    <property type="entry name" value="rbfA"/>
    <property type="match status" value="1"/>
</dbReference>
<dbReference type="GO" id="GO:0006364">
    <property type="term" value="P:rRNA processing"/>
    <property type="evidence" value="ECO:0007669"/>
    <property type="project" value="InterPro"/>
</dbReference>
<dbReference type="PANTHER" id="PTHR33515">
    <property type="entry name" value="RIBOSOME-BINDING FACTOR A, CHLOROPLASTIC-RELATED"/>
    <property type="match status" value="1"/>
</dbReference>